<reference evidence="4" key="2">
    <citation type="journal article" date="2017" name="Nat. Microbiol.">
        <title>Global analysis of biosynthetic gene clusters reveals vast potential of secondary metabolite production in Penicillium species.</title>
        <authorList>
            <person name="Nielsen J.C."/>
            <person name="Grijseels S."/>
            <person name="Prigent S."/>
            <person name="Ji B."/>
            <person name="Dainat J."/>
            <person name="Nielsen K.F."/>
            <person name="Frisvad J.C."/>
            <person name="Workman M."/>
            <person name="Nielsen J."/>
        </authorList>
    </citation>
    <scope>NUCLEOTIDE SEQUENCE [LARGE SCALE GENOMIC DNA]</scope>
    <source>
        <strain evidence="4">IBT 31811</strain>
    </source>
</reference>
<dbReference type="EMBL" id="MDYN01000278">
    <property type="protein sequence ID" value="OQD70100.1"/>
    <property type="molecule type" value="Genomic_DNA"/>
</dbReference>
<gene>
    <name evidence="3" type="ORF">PENANT_c278G00465</name>
    <name evidence="2" type="ORF">PENANT_c316G10255</name>
</gene>
<sequence length="283" mass="31825">MGTRDQCPFGLISYPSSYLSPRYASAYAPVVESHDFVYEQPLPASFLAAPLALSPSAPTSGPAPTYRSIRPRPKNDGLDTDNLNEPLKYKPGKRRRKMNRKSRQLSQEGRDKPNVPRPESKVNIDSPIQPASESSVPFSQYADSDVCSSNREPTFTPCPPSSSNDLASPKWNQWLPLPINVSEAHVTDWSIYPHDVRHSLISPDIHFPLPTGPLQLSQDHDSQDIDFVGIAAYLETKQVLQSLTILQDYMAKRPSMFEEKDPKTIQRWMAYIKDLSTPEPLFE</sequence>
<accession>A0A1V6NRP7</accession>
<dbReference type="Proteomes" id="UP000191672">
    <property type="component" value="Unassembled WGS sequence"/>
</dbReference>
<dbReference type="AlphaFoldDB" id="A0A1V6NRP7"/>
<reference evidence="2" key="1">
    <citation type="submission" date="2016-08" db="EMBL/GenBank/DDBJ databases">
        <title>Uncovering the secondary metabolism of Penicillium species provides insights into the evolution of 6-MSA pathways.</title>
        <authorList>
            <person name="Nielsen J.C."/>
            <person name="Nielsen J."/>
        </authorList>
    </citation>
    <scope>NUCLEOTIDE SEQUENCE [LARGE SCALE GENOMIC DNA]</scope>
    <source>
        <strain evidence="2">IBT 31811</strain>
    </source>
</reference>
<feature type="region of interest" description="Disordered" evidence="1">
    <location>
        <begin position="55"/>
        <end position="164"/>
    </location>
</feature>
<name>A0A1V6NRP7_9EURO</name>
<proteinExistence type="predicted"/>
<protein>
    <submittedName>
        <fullName evidence="2">Uncharacterized protein</fullName>
    </submittedName>
</protein>
<feature type="compositionally biased region" description="Basic residues" evidence="1">
    <location>
        <begin position="90"/>
        <end position="103"/>
    </location>
</feature>
<evidence type="ECO:0000313" key="4">
    <source>
        <dbReference type="Proteomes" id="UP000191672"/>
    </source>
</evidence>
<evidence type="ECO:0000313" key="3">
    <source>
        <dbReference type="EMBL" id="OQD70100.1"/>
    </source>
</evidence>
<feature type="compositionally biased region" description="Low complexity" evidence="1">
    <location>
        <begin position="55"/>
        <end position="64"/>
    </location>
</feature>
<dbReference type="EMBL" id="MDYN01000316">
    <property type="protein sequence ID" value="OQD67415.1"/>
    <property type="molecule type" value="Genomic_DNA"/>
</dbReference>
<keyword evidence="4" id="KW-1185">Reference proteome</keyword>
<feature type="compositionally biased region" description="Polar residues" evidence="1">
    <location>
        <begin position="129"/>
        <end position="153"/>
    </location>
</feature>
<comment type="caution">
    <text evidence="2">The sequence shown here is derived from an EMBL/GenBank/DDBJ whole genome shotgun (WGS) entry which is preliminary data.</text>
</comment>
<evidence type="ECO:0000256" key="1">
    <source>
        <dbReference type="SAM" id="MobiDB-lite"/>
    </source>
</evidence>
<organism evidence="2 4">
    <name type="scientific">Penicillium antarcticum</name>
    <dbReference type="NCBI Taxonomy" id="416450"/>
    <lineage>
        <taxon>Eukaryota</taxon>
        <taxon>Fungi</taxon>
        <taxon>Dikarya</taxon>
        <taxon>Ascomycota</taxon>
        <taxon>Pezizomycotina</taxon>
        <taxon>Eurotiomycetes</taxon>
        <taxon>Eurotiomycetidae</taxon>
        <taxon>Eurotiales</taxon>
        <taxon>Aspergillaceae</taxon>
        <taxon>Penicillium</taxon>
    </lineage>
</organism>
<evidence type="ECO:0000313" key="2">
    <source>
        <dbReference type="EMBL" id="OQD67415.1"/>
    </source>
</evidence>
<feature type="compositionally biased region" description="Basic and acidic residues" evidence="1">
    <location>
        <begin position="108"/>
        <end position="122"/>
    </location>
</feature>